<accession>S4NUL1</accession>
<dbReference type="AlphaFoldDB" id="S4NUL1"/>
<reference evidence="1" key="1">
    <citation type="journal article" date="2013" name="BMC Genomics">
        <title>Unscrambling butterfly oogenesis.</title>
        <authorList>
            <person name="Carter J.M."/>
            <person name="Baker S.C."/>
            <person name="Pink R."/>
            <person name="Carter D.R."/>
            <person name="Collins A."/>
            <person name="Tomlin J."/>
            <person name="Gibbs M."/>
            <person name="Breuker C.J."/>
        </authorList>
    </citation>
    <scope>NUCLEOTIDE SEQUENCE</scope>
    <source>
        <tissue evidence="1">Ovary</tissue>
    </source>
</reference>
<name>S4NUL1_9NEOP</name>
<reference evidence="1" key="2">
    <citation type="submission" date="2013-05" db="EMBL/GenBank/DDBJ databases">
        <authorList>
            <person name="Carter J.-M."/>
            <person name="Baker S.C."/>
            <person name="Pink R."/>
            <person name="Carter D.R.F."/>
            <person name="Collins A."/>
            <person name="Tomlin J."/>
            <person name="Gibbs M."/>
            <person name="Breuker C.J."/>
        </authorList>
    </citation>
    <scope>NUCLEOTIDE SEQUENCE</scope>
    <source>
        <tissue evidence="1">Ovary</tissue>
    </source>
</reference>
<organism evidence="1">
    <name type="scientific">Pararge aegeria</name>
    <name type="common">speckled wood butterfly</name>
    <dbReference type="NCBI Taxonomy" id="116150"/>
    <lineage>
        <taxon>Eukaryota</taxon>
        <taxon>Metazoa</taxon>
        <taxon>Ecdysozoa</taxon>
        <taxon>Arthropoda</taxon>
        <taxon>Hexapoda</taxon>
        <taxon>Insecta</taxon>
        <taxon>Pterygota</taxon>
        <taxon>Neoptera</taxon>
        <taxon>Endopterygota</taxon>
        <taxon>Lepidoptera</taxon>
        <taxon>Glossata</taxon>
        <taxon>Ditrysia</taxon>
        <taxon>Papilionoidea</taxon>
        <taxon>Nymphalidae</taxon>
        <taxon>Satyrinae</taxon>
        <taxon>Satyrini</taxon>
        <taxon>Parargina</taxon>
        <taxon>Pararge</taxon>
    </lineage>
</organism>
<dbReference type="EMBL" id="GAIX01013292">
    <property type="protein sequence ID" value="JAA79268.1"/>
    <property type="molecule type" value="Transcribed_RNA"/>
</dbReference>
<sequence length="94" mass="10641">MYLLTYRFILCVYISRTTIPVIITLECMTVRFLLPLVDRRPSYRRTESRARSVDPLPATYTLIPEGAPHGCALAIVDTRQSSRSWLGGSPQPNT</sequence>
<protein>
    <submittedName>
        <fullName evidence="1">Uncharacterized protein</fullName>
    </submittedName>
</protein>
<evidence type="ECO:0000313" key="1">
    <source>
        <dbReference type="EMBL" id="JAA79268.1"/>
    </source>
</evidence>
<proteinExistence type="predicted"/>